<keyword evidence="8" id="KW-1185">Reference proteome</keyword>
<evidence type="ECO:0000259" key="5">
    <source>
        <dbReference type="Pfam" id="PF04542"/>
    </source>
</evidence>
<protein>
    <submittedName>
        <fullName evidence="7">RNA polymerase sigma factor (Sigma-70 family)</fullName>
    </submittedName>
</protein>
<reference evidence="7 8" key="1">
    <citation type="submission" date="2024-06" db="EMBL/GenBank/DDBJ databases">
        <title>Sorghum-associated microbial communities from plants grown in Nebraska, USA.</title>
        <authorList>
            <person name="Schachtman D."/>
        </authorList>
    </citation>
    <scope>NUCLEOTIDE SEQUENCE [LARGE SCALE GENOMIC DNA]</scope>
    <source>
        <strain evidence="7 8">2709</strain>
    </source>
</reference>
<dbReference type="Proteomes" id="UP001549320">
    <property type="component" value="Unassembled WGS sequence"/>
</dbReference>
<keyword evidence="2" id="KW-0805">Transcription regulation</keyword>
<dbReference type="Pfam" id="PF08281">
    <property type="entry name" value="Sigma70_r4_2"/>
    <property type="match status" value="1"/>
</dbReference>
<dbReference type="Gene3D" id="1.10.1740.10">
    <property type="match status" value="1"/>
</dbReference>
<evidence type="ECO:0000256" key="2">
    <source>
        <dbReference type="ARBA" id="ARBA00023015"/>
    </source>
</evidence>
<dbReference type="NCBIfam" id="TIGR02937">
    <property type="entry name" value="sigma70-ECF"/>
    <property type="match status" value="1"/>
</dbReference>
<keyword evidence="3" id="KW-0731">Sigma factor</keyword>
<dbReference type="SUPFAM" id="SSF88946">
    <property type="entry name" value="Sigma2 domain of RNA polymerase sigma factors"/>
    <property type="match status" value="1"/>
</dbReference>
<dbReference type="InterPro" id="IPR007627">
    <property type="entry name" value="RNA_pol_sigma70_r2"/>
</dbReference>
<comment type="caution">
    <text evidence="7">The sequence shown here is derived from an EMBL/GenBank/DDBJ whole genome shotgun (WGS) entry which is preliminary data.</text>
</comment>
<evidence type="ECO:0000256" key="1">
    <source>
        <dbReference type="ARBA" id="ARBA00010641"/>
    </source>
</evidence>
<dbReference type="InterPro" id="IPR039425">
    <property type="entry name" value="RNA_pol_sigma-70-like"/>
</dbReference>
<evidence type="ECO:0000256" key="4">
    <source>
        <dbReference type="ARBA" id="ARBA00023163"/>
    </source>
</evidence>
<name>A0ABV2Q8R2_9BURK</name>
<dbReference type="RefSeq" id="WP_354443833.1">
    <property type="nucleotide sequence ID" value="NZ_JBEPSH010000005.1"/>
</dbReference>
<evidence type="ECO:0000256" key="3">
    <source>
        <dbReference type="ARBA" id="ARBA00023082"/>
    </source>
</evidence>
<proteinExistence type="inferred from homology"/>
<dbReference type="SUPFAM" id="SSF88659">
    <property type="entry name" value="Sigma3 and sigma4 domains of RNA polymerase sigma factors"/>
    <property type="match status" value="1"/>
</dbReference>
<dbReference type="InterPro" id="IPR013325">
    <property type="entry name" value="RNA_pol_sigma_r2"/>
</dbReference>
<feature type="domain" description="RNA polymerase sigma factor 70 region 4 type 2" evidence="6">
    <location>
        <begin position="108"/>
        <end position="155"/>
    </location>
</feature>
<dbReference type="EMBL" id="JBEPSH010000005">
    <property type="protein sequence ID" value="MET4577436.1"/>
    <property type="molecule type" value="Genomic_DNA"/>
</dbReference>
<dbReference type="InterPro" id="IPR013249">
    <property type="entry name" value="RNA_pol_sigma70_r4_t2"/>
</dbReference>
<evidence type="ECO:0000313" key="8">
    <source>
        <dbReference type="Proteomes" id="UP001549320"/>
    </source>
</evidence>
<evidence type="ECO:0000259" key="6">
    <source>
        <dbReference type="Pfam" id="PF08281"/>
    </source>
</evidence>
<dbReference type="InterPro" id="IPR014284">
    <property type="entry name" value="RNA_pol_sigma-70_dom"/>
</dbReference>
<dbReference type="InterPro" id="IPR036388">
    <property type="entry name" value="WH-like_DNA-bd_sf"/>
</dbReference>
<evidence type="ECO:0000313" key="7">
    <source>
        <dbReference type="EMBL" id="MET4577436.1"/>
    </source>
</evidence>
<dbReference type="PANTHER" id="PTHR43133">
    <property type="entry name" value="RNA POLYMERASE ECF-TYPE SIGMA FACTO"/>
    <property type="match status" value="1"/>
</dbReference>
<feature type="domain" description="RNA polymerase sigma-70 region 2" evidence="5">
    <location>
        <begin position="1"/>
        <end position="67"/>
    </location>
</feature>
<dbReference type="Gene3D" id="1.10.10.10">
    <property type="entry name" value="Winged helix-like DNA-binding domain superfamily/Winged helix DNA-binding domain"/>
    <property type="match status" value="1"/>
</dbReference>
<keyword evidence="4" id="KW-0804">Transcription</keyword>
<accession>A0ABV2Q8R2</accession>
<dbReference type="InterPro" id="IPR013324">
    <property type="entry name" value="RNA_pol_sigma_r3/r4-like"/>
</dbReference>
<organism evidence="7 8">
    <name type="scientific">Ottowia thiooxydans</name>
    <dbReference type="NCBI Taxonomy" id="219182"/>
    <lineage>
        <taxon>Bacteria</taxon>
        <taxon>Pseudomonadati</taxon>
        <taxon>Pseudomonadota</taxon>
        <taxon>Betaproteobacteria</taxon>
        <taxon>Burkholderiales</taxon>
        <taxon>Comamonadaceae</taxon>
        <taxon>Ottowia</taxon>
    </lineage>
</organism>
<dbReference type="Pfam" id="PF04542">
    <property type="entry name" value="Sigma70_r2"/>
    <property type="match status" value="1"/>
</dbReference>
<gene>
    <name evidence="7" type="ORF">ABIE13_002547</name>
</gene>
<dbReference type="PANTHER" id="PTHR43133:SF63">
    <property type="entry name" value="RNA POLYMERASE SIGMA FACTOR FECI-RELATED"/>
    <property type="match status" value="1"/>
</dbReference>
<comment type="similarity">
    <text evidence="1">Belongs to the sigma-70 factor family. ECF subfamily.</text>
</comment>
<sequence length="174" mass="19710">MVVRYYQDLLRFCSHNVKDADAARDVVQETYARFLAAQRDGDPPAIQPGAVLRQIAKHLLVDRHRRAVVRAHESIDELQEFEQPAAPRHLQPEEALASMQVIRAYVGVIESLPQRCREAFVLHVFDGLPHAQIAQRMGISYSMVEKHIVRAMVACKNCERAQAASTKRTGDRTL</sequence>